<reference evidence="20" key="1">
    <citation type="submission" date="2020-04" db="EMBL/GenBank/DDBJ databases">
        <authorList>
            <person name="Neveu A P."/>
        </authorList>
    </citation>
    <scope>NUCLEOTIDE SEQUENCE</scope>
    <source>
        <tissue evidence="20">Whole embryo</tissue>
    </source>
</reference>
<evidence type="ECO:0000313" key="20">
    <source>
        <dbReference type="EMBL" id="CAB3221391.1"/>
    </source>
</evidence>
<feature type="binding site" evidence="16">
    <location>
        <position position="248"/>
    </location>
    <ligand>
        <name>substrate</name>
    </ligand>
</feature>
<feature type="active site" description="Schiff-base intermediate with substrate; via pyruvic acid" evidence="15">
    <location>
        <position position="67"/>
    </location>
</feature>
<dbReference type="AlphaFoldDB" id="A0A6F9D722"/>
<evidence type="ECO:0000256" key="17">
    <source>
        <dbReference type="PIRSR" id="PIRSR001355-3"/>
    </source>
</evidence>
<accession>A0A6F9D722</accession>
<feature type="binding site" evidence="16">
    <location>
        <position position="8"/>
    </location>
    <ligand>
        <name>substrate</name>
    </ligand>
</feature>
<dbReference type="EMBL" id="LR782883">
    <property type="protein sequence ID" value="CAB3221391.1"/>
    <property type="molecule type" value="mRNA"/>
</dbReference>
<comment type="pathway">
    <text evidence="2 14">Amine and polyamine biosynthesis; S-adenosylmethioninamine biosynthesis; S-adenosylmethioninamine from S-adenosyl-L-methionine: step 1/1.</text>
</comment>
<keyword evidence="9 14" id="KW-0865">Zymogen</keyword>
<evidence type="ECO:0000256" key="6">
    <source>
        <dbReference type="ARBA" id="ARBA00022813"/>
    </source>
</evidence>
<dbReference type="NCBIfam" id="TIGR00535">
    <property type="entry name" value="SAM_DCase"/>
    <property type="match status" value="1"/>
</dbReference>
<feature type="modified residue" description="Pyruvic acid (Ser); by autocatalysis" evidence="17">
    <location>
        <position position="67"/>
    </location>
</feature>
<feature type="active site" description="Proton acceptor; for processing activity" evidence="15">
    <location>
        <position position="268"/>
    </location>
</feature>
<feature type="site" description="Cleavage (non-hydrolytic); by autolysis" evidence="18">
    <location>
        <begin position="66"/>
        <end position="67"/>
    </location>
</feature>
<dbReference type="PROSITE" id="PS01336">
    <property type="entry name" value="ADOMETDC"/>
    <property type="match status" value="1"/>
</dbReference>
<keyword evidence="11 14" id="KW-0704">Schiff base</keyword>
<evidence type="ECO:0000256" key="16">
    <source>
        <dbReference type="PIRSR" id="PIRSR001355-2"/>
    </source>
</evidence>
<dbReference type="Gene3D" id="3.60.90.10">
    <property type="entry name" value="S-adenosylmethionine decarboxylase"/>
    <property type="match status" value="1"/>
</dbReference>
<comment type="function">
    <text evidence="1">Essential for biosynthesis of the polyamines spermidine and spermine. Promotes maintenance and self-renewal of embryonic stem cells, by maintaining spermine levels.</text>
</comment>
<evidence type="ECO:0000256" key="8">
    <source>
        <dbReference type="ARBA" id="ARBA00023115"/>
    </source>
</evidence>
<feature type="chain" id="PRO_5042323619" description="S-adenosylmethionine decarboxylase beta chain" evidence="19">
    <location>
        <begin position="1"/>
        <end position="66"/>
    </location>
</feature>
<evidence type="ECO:0000256" key="19">
    <source>
        <dbReference type="PIRSR" id="PIRSR001355-5"/>
    </source>
</evidence>
<evidence type="ECO:0000256" key="14">
    <source>
        <dbReference type="PIRNR" id="PIRNR001355"/>
    </source>
</evidence>
<feature type="active site" description="Proton donor; for catalytic activity" evidence="15">
    <location>
        <position position="81"/>
    </location>
</feature>
<dbReference type="GO" id="GO:0004014">
    <property type="term" value="F:adenosylmethionine decarboxylase activity"/>
    <property type="evidence" value="ECO:0007669"/>
    <property type="project" value="UniProtKB-EC"/>
</dbReference>
<feature type="binding site" evidence="16">
    <location>
        <position position="272"/>
    </location>
    <ligand>
        <name>substrate</name>
    </ligand>
</feature>
<dbReference type="InterPro" id="IPR001985">
    <property type="entry name" value="S-AdoMet_decarboxylase_euk"/>
</dbReference>
<dbReference type="EC" id="4.1.1.50" evidence="14"/>
<evidence type="ECO:0000256" key="13">
    <source>
        <dbReference type="ARBA" id="ARBA00048112"/>
    </source>
</evidence>
<organism evidence="20">
    <name type="scientific">Phallusia mammillata</name>
    <dbReference type="NCBI Taxonomy" id="59560"/>
    <lineage>
        <taxon>Eukaryota</taxon>
        <taxon>Metazoa</taxon>
        <taxon>Chordata</taxon>
        <taxon>Tunicata</taxon>
        <taxon>Ascidiacea</taxon>
        <taxon>Phlebobranchia</taxon>
        <taxon>Ascidiidae</taxon>
        <taxon>Phallusia</taxon>
    </lineage>
</organism>
<keyword evidence="5 14" id="KW-0210">Decarboxylase</keyword>
<dbReference type="InterPro" id="IPR016067">
    <property type="entry name" value="S-AdoMet_deCO2ase_core"/>
</dbReference>
<evidence type="ECO:0000256" key="7">
    <source>
        <dbReference type="ARBA" id="ARBA00023066"/>
    </source>
</evidence>
<keyword evidence="8 14" id="KW-0620">Polyamine biosynthesis</keyword>
<keyword evidence="7 14" id="KW-0745">Spermidine biosynthesis</keyword>
<keyword evidence="4 14" id="KW-0949">S-adenosyl-L-methionine</keyword>
<evidence type="ECO:0000256" key="5">
    <source>
        <dbReference type="ARBA" id="ARBA00022793"/>
    </source>
</evidence>
<feature type="active site" description="Proton acceptor; for processing activity" evidence="15">
    <location>
        <position position="254"/>
    </location>
</feature>
<dbReference type="PANTHER" id="PTHR11570:SF0">
    <property type="entry name" value="S-ADENOSYLMETHIONINE DECARBOXYLASE PROENZYME"/>
    <property type="match status" value="1"/>
</dbReference>
<dbReference type="GO" id="GO:0006597">
    <property type="term" value="P:spermine biosynthetic process"/>
    <property type="evidence" value="ECO:0007669"/>
    <property type="project" value="InterPro"/>
</dbReference>
<feature type="binding site" evidence="16">
    <location>
        <position position="66"/>
    </location>
    <ligand>
        <name>substrate</name>
    </ligand>
</feature>
<dbReference type="GO" id="GO:0008295">
    <property type="term" value="P:spermidine biosynthetic process"/>
    <property type="evidence" value="ECO:0007669"/>
    <property type="project" value="UniProtKB-KW"/>
</dbReference>
<name>A0A6F9D722_9ASCI</name>
<evidence type="ECO:0000256" key="10">
    <source>
        <dbReference type="ARBA" id="ARBA00023239"/>
    </source>
</evidence>
<protein>
    <recommendedName>
        <fullName evidence="14">S-adenosylmethionine decarboxylase proenzyme</fullName>
        <ecNumber evidence="14">4.1.1.50</ecNumber>
    </recommendedName>
</protein>
<evidence type="ECO:0000256" key="3">
    <source>
        <dbReference type="ARBA" id="ARBA00008466"/>
    </source>
</evidence>
<dbReference type="UniPathway" id="UPA00331">
    <property type="reaction ID" value="UER00451"/>
</dbReference>
<dbReference type="InterPro" id="IPR018166">
    <property type="entry name" value="S-AdoMet_deCO2ase_CS"/>
</dbReference>
<dbReference type="SUPFAM" id="SSF56276">
    <property type="entry name" value="S-adenosylmethionine decarboxylase"/>
    <property type="match status" value="1"/>
</dbReference>
<feature type="chain" id="PRO_5042323620" description="S-adenosylmethionine decarboxylase alpha chain" evidence="19">
    <location>
        <begin position="67"/>
        <end position="362"/>
    </location>
</feature>
<comment type="cofactor">
    <cofactor evidence="14">
        <name>pyruvate</name>
        <dbReference type="ChEBI" id="CHEBI:15361"/>
    </cofactor>
    <text evidence="14">Binds 1 pyruvoyl group covalently per subunit.</text>
</comment>
<evidence type="ECO:0000256" key="9">
    <source>
        <dbReference type="ARBA" id="ARBA00023145"/>
    </source>
</evidence>
<evidence type="ECO:0000256" key="11">
    <source>
        <dbReference type="ARBA" id="ARBA00023270"/>
    </source>
</evidence>
<dbReference type="GO" id="GO:0005829">
    <property type="term" value="C:cytosol"/>
    <property type="evidence" value="ECO:0007669"/>
    <property type="project" value="TreeGrafter"/>
</dbReference>
<comment type="similarity">
    <text evidence="3 14">Belongs to the eukaryotic AdoMetDC family.</text>
</comment>
<gene>
    <name evidence="20" type="primary">Amd1</name>
</gene>
<evidence type="ECO:0000256" key="15">
    <source>
        <dbReference type="PIRSR" id="PIRSR001355-1"/>
    </source>
</evidence>
<evidence type="ECO:0000256" key="2">
    <source>
        <dbReference type="ARBA" id="ARBA00004911"/>
    </source>
</evidence>
<evidence type="ECO:0000256" key="18">
    <source>
        <dbReference type="PIRSR" id="PIRSR001355-4"/>
    </source>
</evidence>
<proteinExistence type="evidence at transcript level"/>
<dbReference type="PIRSF" id="PIRSF001355">
    <property type="entry name" value="S-AdenosylMet_decarboxylase"/>
    <property type="match status" value="1"/>
</dbReference>
<evidence type="ECO:0000256" key="1">
    <source>
        <dbReference type="ARBA" id="ARBA00002587"/>
    </source>
</evidence>
<dbReference type="InterPro" id="IPR048283">
    <property type="entry name" value="AdoMetDC-like"/>
</dbReference>
<comment type="catalytic activity">
    <reaction evidence="13 14">
        <text>S-adenosyl-L-methionine + H(+) = S-adenosyl 3-(methylsulfanyl)propylamine + CO2</text>
        <dbReference type="Rhea" id="RHEA:15981"/>
        <dbReference type="ChEBI" id="CHEBI:15378"/>
        <dbReference type="ChEBI" id="CHEBI:16526"/>
        <dbReference type="ChEBI" id="CHEBI:57443"/>
        <dbReference type="ChEBI" id="CHEBI:59789"/>
        <dbReference type="EC" id="4.1.1.50"/>
    </reaction>
</comment>
<keyword evidence="10 14" id="KW-0456">Lyase</keyword>
<keyword evidence="12 14" id="KW-0670">Pyruvate</keyword>
<evidence type="ECO:0000256" key="4">
    <source>
        <dbReference type="ARBA" id="ARBA00022691"/>
    </source>
</evidence>
<evidence type="ECO:0000256" key="12">
    <source>
        <dbReference type="ARBA" id="ARBA00023317"/>
    </source>
</evidence>
<keyword evidence="6 18" id="KW-0068">Autocatalytic cleavage</keyword>
<dbReference type="Pfam" id="PF01536">
    <property type="entry name" value="SAM_decarbox"/>
    <property type="match status" value="1"/>
</dbReference>
<dbReference type="PANTHER" id="PTHR11570">
    <property type="entry name" value="S-ADENOSYLMETHIONINE DECARBOXYLASE"/>
    <property type="match status" value="1"/>
</dbReference>
<sequence>MELNGNFFEGVEKLLEIWFSQSEGSSGSGDARNVSRYTWETILDIVQCKILDEIHDESQTAYLLSESSMFVSKRRVILKTCGTTLCLQALPHIIKVLEDECGLDTVADCFYSRKNFMKPDHQPHPHKTFQDEIIYLNQVLSDKQHVNENQVNGFSNNKHPGSASYCLGRIDGDCWFLYTLNHVGNTNLIGVDEPDQTLEILMTDLDRTVMDKFVLCDENGDKHDDDKITEMTGIKDIIPDSKISAKLFDPCGYSMNGLLPEGQYWTIHVTPEEEFSYVSFETNWKTGSYAGIIEKVVKLFKPGRFTMTLFANKSSSLDISDWCKPGGPYVEGFCHQDIQTARLQDYGLFYTNYAKKQNMIKQ</sequence>